<dbReference type="InterPro" id="IPR029023">
    <property type="entry name" value="Tensin_phosphatase"/>
</dbReference>
<name>A0A1E1XIY1_AMBSC</name>
<dbReference type="EC" id="3.1.3.48" evidence="5"/>
<dbReference type="PANTHER" id="PTHR12305">
    <property type="entry name" value="PHOSPHATASE WITH HOMOLOGY TO TENSIN"/>
    <property type="match status" value="1"/>
</dbReference>
<comment type="catalytic activity">
    <reaction evidence="17">
        <text>1D-myo-inositol 1,3,4,5,6-pentakisphosphate + H2O = 1D-myo-inositol 1,4,5,6-tetrakisphosphate + phosphate</text>
        <dbReference type="Rhea" id="RHEA:77143"/>
        <dbReference type="ChEBI" id="CHEBI:15377"/>
        <dbReference type="ChEBI" id="CHEBI:43474"/>
        <dbReference type="ChEBI" id="CHEBI:57627"/>
        <dbReference type="ChEBI" id="CHEBI:57733"/>
    </reaction>
    <physiologicalReaction direction="left-to-right" evidence="17">
        <dbReference type="Rhea" id="RHEA:77144"/>
    </physiologicalReaction>
</comment>
<dbReference type="GO" id="GO:0005886">
    <property type="term" value="C:plasma membrane"/>
    <property type="evidence" value="ECO:0007669"/>
    <property type="project" value="TreeGrafter"/>
</dbReference>
<dbReference type="GO" id="GO:0005634">
    <property type="term" value="C:nucleus"/>
    <property type="evidence" value="ECO:0007669"/>
    <property type="project" value="TreeGrafter"/>
</dbReference>
<comment type="catalytic activity">
    <reaction evidence="21">
        <text>O-phospho-L-tyrosyl-[protein] + H2O = L-tyrosyl-[protein] + phosphate</text>
        <dbReference type="Rhea" id="RHEA:10684"/>
        <dbReference type="Rhea" id="RHEA-COMP:10136"/>
        <dbReference type="Rhea" id="RHEA-COMP:20101"/>
        <dbReference type="ChEBI" id="CHEBI:15377"/>
        <dbReference type="ChEBI" id="CHEBI:43474"/>
        <dbReference type="ChEBI" id="CHEBI:46858"/>
        <dbReference type="ChEBI" id="CHEBI:61978"/>
        <dbReference type="EC" id="3.1.3.48"/>
    </reaction>
    <physiologicalReaction direction="left-to-right" evidence="21">
        <dbReference type="Rhea" id="RHEA:10685"/>
    </physiologicalReaction>
</comment>
<evidence type="ECO:0000256" key="5">
    <source>
        <dbReference type="ARBA" id="ARBA00013064"/>
    </source>
</evidence>
<protein>
    <recommendedName>
        <fullName evidence="14">Phosphatidylinositol 3,4,5-trisphosphate 3-phosphatase and dual-specificity protein phosphatase PTEN</fullName>
        <ecNumber evidence="6">3.1.3.16</ecNumber>
        <ecNumber evidence="5">3.1.3.48</ecNumber>
        <ecNumber evidence="4">3.1.3.67</ecNumber>
    </recommendedName>
    <alternativeName>
        <fullName evidence="18">Inositol polyphosphate 3-phosphatase</fullName>
    </alternativeName>
</protein>
<proteinExistence type="evidence at transcript level"/>
<dbReference type="GO" id="GO:0046856">
    <property type="term" value="P:phosphatidylinositol dephosphorylation"/>
    <property type="evidence" value="ECO:0007669"/>
    <property type="project" value="TreeGrafter"/>
</dbReference>
<accession>A0A1E1XIY1</accession>
<feature type="compositionally biased region" description="Acidic residues" evidence="22">
    <location>
        <begin position="386"/>
        <end position="402"/>
    </location>
</feature>
<dbReference type="EMBL" id="GFAA01004174">
    <property type="protein sequence ID" value="JAT99260.1"/>
    <property type="molecule type" value="mRNA"/>
</dbReference>
<comment type="catalytic activity">
    <reaction evidence="12">
        <text>1,2-dihexadecanoyl-sn-glycero-3-phospho-(1D-myo-inositol-3,4,5-trisphosphate) + H2O = 1,2-dihexadecanoyl-sn-glycero-3-phospho-(1D-myo-inositol-4,5-bisphosphate) + phosphate</text>
        <dbReference type="Rhea" id="RHEA:43560"/>
        <dbReference type="ChEBI" id="CHEBI:15377"/>
        <dbReference type="ChEBI" id="CHEBI:43474"/>
        <dbReference type="ChEBI" id="CHEBI:83420"/>
        <dbReference type="ChEBI" id="CHEBI:83423"/>
    </reaction>
    <physiologicalReaction direction="left-to-right" evidence="12">
        <dbReference type="Rhea" id="RHEA:43561"/>
    </physiologicalReaction>
</comment>
<dbReference type="SMART" id="SM01326">
    <property type="entry name" value="PTEN_C2"/>
    <property type="match status" value="1"/>
</dbReference>
<evidence type="ECO:0000313" key="26">
    <source>
        <dbReference type="EMBL" id="JAT99260.1"/>
    </source>
</evidence>
<dbReference type="SUPFAM" id="SSF52799">
    <property type="entry name" value="(Phosphotyrosine protein) phosphatases II"/>
    <property type="match status" value="1"/>
</dbReference>
<reference evidence="26" key="1">
    <citation type="submission" date="2016-09" db="EMBL/GenBank/DDBJ databases">
        <authorList>
            <person name="Capua I."/>
            <person name="De Benedictis P."/>
            <person name="Joannis T."/>
            <person name="Lombin L.H."/>
            <person name="Cattoli G."/>
        </authorList>
    </citation>
    <scope>NUCLEOTIDE SEQUENCE</scope>
</reference>
<dbReference type="FunFam" id="3.90.190.10:FF:000029">
    <property type="entry name" value="Phosphatidylinositol 3,4,5-trisphosphate 3-phosphatase and dual-specificity protein phosphatase PTEN"/>
    <property type="match status" value="1"/>
</dbReference>
<evidence type="ECO:0000256" key="13">
    <source>
        <dbReference type="ARBA" id="ARBA00034268"/>
    </source>
</evidence>
<evidence type="ECO:0000256" key="14">
    <source>
        <dbReference type="ARBA" id="ARBA00034338"/>
    </source>
</evidence>
<evidence type="ECO:0000256" key="1">
    <source>
        <dbReference type="ARBA" id="ARBA00004487"/>
    </source>
</evidence>
<evidence type="ECO:0000256" key="20">
    <source>
        <dbReference type="ARBA" id="ARBA00048832"/>
    </source>
</evidence>
<evidence type="ECO:0000256" key="16">
    <source>
        <dbReference type="ARBA" id="ARBA00043760"/>
    </source>
</evidence>
<evidence type="ECO:0000256" key="22">
    <source>
        <dbReference type="SAM" id="MobiDB-lite"/>
    </source>
</evidence>
<evidence type="ECO:0000256" key="19">
    <source>
        <dbReference type="ARBA" id="ARBA00047986"/>
    </source>
</evidence>
<dbReference type="SUPFAM" id="SSF49562">
    <property type="entry name" value="C2 domain (Calcium/lipid-binding domain, CaLB)"/>
    <property type="match status" value="1"/>
</dbReference>
<dbReference type="GO" id="GO:0043491">
    <property type="term" value="P:phosphatidylinositol 3-kinase/protein kinase B signal transduction"/>
    <property type="evidence" value="ECO:0007669"/>
    <property type="project" value="TreeGrafter"/>
</dbReference>
<dbReference type="InterPro" id="IPR045101">
    <property type="entry name" value="PTP_PTEN"/>
</dbReference>
<dbReference type="GO" id="GO:0005829">
    <property type="term" value="C:cytosol"/>
    <property type="evidence" value="ECO:0007669"/>
    <property type="project" value="TreeGrafter"/>
</dbReference>
<dbReference type="GO" id="GO:0016314">
    <property type="term" value="F:phosphatidylinositol-3,4,5-trisphosphate 3-phosphatase activity"/>
    <property type="evidence" value="ECO:0007669"/>
    <property type="project" value="UniProtKB-EC"/>
</dbReference>
<evidence type="ECO:0000256" key="4">
    <source>
        <dbReference type="ARBA" id="ARBA00013015"/>
    </source>
</evidence>
<feature type="region of interest" description="Disordered" evidence="22">
    <location>
        <begin position="367"/>
        <end position="408"/>
    </location>
</feature>
<comment type="catalytic activity">
    <reaction evidence="16">
        <text>a 1,2-diacyl-sn-glycero-3-phospho-(1D-myo-inositol-3,4,5-trisphosphate) + H2O = a 1,2-diacyl-sn-glycero-3-phospho-(1D-myo-inositol-4,5-bisphosphate) + phosphate</text>
        <dbReference type="Rhea" id="RHEA:25017"/>
        <dbReference type="ChEBI" id="CHEBI:15377"/>
        <dbReference type="ChEBI" id="CHEBI:43474"/>
        <dbReference type="ChEBI" id="CHEBI:57836"/>
        <dbReference type="ChEBI" id="CHEBI:58456"/>
        <dbReference type="EC" id="3.1.3.67"/>
    </reaction>
    <physiologicalReaction direction="left-to-right" evidence="16">
        <dbReference type="Rhea" id="RHEA:25018"/>
    </physiologicalReaction>
</comment>
<comment type="catalytic activity">
    <reaction evidence="15">
        <text>1D-myo-inositol 1,3,4,5-tetrakisphosphate + H2O = 1D-myo-inositol 1,4,5-trisphosphate + phosphate</text>
        <dbReference type="Rhea" id="RHEA:77155"/>
        <dbReference type="ChEBI" id="CHEBI:15377"/>
        <dbReference type="ChEBI" id="CHEBI:43474"/>
        <dbReference type="ChEBI" id="CHEBI:57895"/>
        <dbReference type="ChEBI" id="CHEBI:203600"/>
    </reaction>
    <physiologicalReaction direction="left-to-right" evidence="15">
        <dbReference type="Rhea" id="RHEA:77156"/>
    </physiologicalReaction>
</comment>
<evidence type="ECO:0000256" key="3">
    <source>
        <dbReference type="ARBA" id="ARBA00007881"/>
    </source>
</evidence>
<evidence type="ECO:0000256" key="8">
    <source>
        <dbReference type="ARBA" id="ARBA00022801"/>
    </source>
</evidence>
<dbReference type="GO" id="GO:0008285">
    <property type="term" value="P:negative regulation of cell population proliferation"/>
    <property type="evidence" value="ECO:0007669"/>
    <property type="project" value="TreeGrafter"/>
</dbReference>
<dbReference type="GO" id="GO:0050793">
    <property type="term" value="P:regulation of developmental process"/>
    <property type="evidence" value="ECO:0007669"/>
    <property type="project" value="UniProtKB-ARBA"/>
</dbReference>
<keyword evidence="11" id="KW-0966">Cell projection</keyword>
<sequence length="408" mass="46009">MTMTARIKQVVSKNKKRYQDEDFDLDLSYISDNIIAMGFPAEKLEGVFRNHMDDVQKFLEKKHKGHYKIYNLCSERQYDAKKFENRVAHYPFKDHNPPKINLIKPFCEDVERWLSSHSENVAVIHCKAGKGRTGVMVCSYLVHSRMFTTAGDALSYYSERRTTDLKGVTIPSQRRYVEYYAKLVSMHEEYNEETLVLHSLSLEPVPTFNGGTCSPYFVLWESNDTSLEQLYMSPVLEGRKGNATSLCFQLGRTVALKGDIKVEVYNKPKMIKKEKMFQFWFNTFFVPRSSSGSSSGGSGVGRGDAHPHPNGVAGGGGAAPAELRVHNGGEEEVRTLVLCKDDLDKAYKDKTHSKFSKDFKVSLKFVPRNQLVPPGAGGDDHNSDIEAPDTECDTTDDDDSDTQEATHI</sequence>
<dbReference type="PROSITE" id="PS51181">
    <property type="entry name" value="PPASE_TENSIN"/>
    <property type="match status" value="1"/>
</dbReference>
<dbReference type="PROSITE" id="PS50056">
    <property type="entry name" value="TYR_PHOSPHATASE_2"/>
    <property type="match status" value="1"/>
</dbReference>
<reference evidence="26" key="2">
    <citation type="journal article" date="2017" name="Front. Cell. Infect. Microbiol.">
        <title>Analysis of the Salivary Gland Transcriptome of Unfed and Partially Fed Amblyomma sculptum Ticks and Descriptive Proteome of the Saliva.</title>
        <authorList>
            <person name="Esteves E."/>
            <person name="Maruyama S.R."/>
            <person name="Kawahara R."/>
            <person name="Fujita A."/>
            <person name="Martins L.A."/>
            <person name="Righi A.A."/>
            <person name="Costa F.B."/>
            <person name="Palmisano G."/>
            <person name="Labruna M.B."/>
            <person name="Sa-Nunes A."/>
            <person name="Ribeiro J.M.C."/>
            <person name="Fogaca A.C."/>
        </authorList>
    </citation>
    <scope>NUCLEOTIDE SEQUENCE</scope>
</reference>
<dbReference type="EC" id="3.1.3.67" evidence="4"/>
<dbReference type="PROSITE" id="PS51182">
    <property type="entry name" value="C2_TENSIN"/>
    <property type="match status" value="1"/>
</dbReference>
<keyword evidence="10" id="KW-0443">Lipid metabolism</keyword>
<dbReference type="InterPro" id="IPR000387">
    <property type="entry name" value="Tyr_Pase_dom"/>
</dbReference>
<dbReference type="InterPro" id="IPR014020">
    <property type="entry name" value="Tensin_C2-dom"/>
</dbReference>
<evidence type="ECO:0000256" key="10">
    <source>
        <dbReference type="ARBA" id="ARBA00023098"/>
    </source>
</evidence>
<dbReference type="SMART" id="SM00404">
    <property type="entry name" value="PTPc_motif"/>
    <property type="match status" value="1"/>
</dbReference>
<evidence type="ECO:0000259" key="24">
    <source>
        <dbReference type="PROSITE" id="PS51181"/>
    </source>
</evidence>
<evidence type="ECO:0000256" key="9">
    <source>
        <dbReference type="ARBA" id="ARBA00022912"/>
    </source>
</evidence>
<comment type="similarity">
    <text evidence="3">Belongs to the PTEN phosphatase protein family.</text>
</comment>
<feature type="domain" description="Tyrosine specific protein phosphatases" evidence="23">
    <location>
        <begin position="104"/>
        <end position="161"/>
    </location>
</feature>
<dbReference type="Gene3D" id="2.60.40.1110">
    <property type="match status" value="1"/>
</dbReference>
<evidence type="ECO:0000256" key="6">
    <source>
        <dbReference type="ARBA" id="ARBA00013081"/>
    </source>
</evidence>
<feature type="domain" description="C2 tensin-type" evidence="25">
    <location>
        <begin position="192"/>
        <end position="368"/>
    </location>
</feature>
<dbReference type="CDD" id="cd14509">
    <property type="entry name" value="PTP_PTEN"/>
    <property type="match status" value="1"/>
</dbReference>
<dbReference type="InterPro" id="IPR029021">
    <property type="entry name" value="Prot-tyrosine_phosphatase-like"/>
</dbReference>
<evidence type="ECO:0000259" key="23">
    <source>
        <dbReference type="PROSITE" id="PS50056"/>
    </source>
</evidence>
<dbReference type="SMART" id="SM01301">
    <property type="entry name" value="PTPlike_phytase"/>
    <property type="match status" value="1"/>
</dbReference>
<dbReference type="InterPro" id="IPR016130">
    <property type="entry name" value="Tyr_Pase_AS"/>
</dbReference>
<evidence type="ECO:0000256" key="18">
    <source>
        <dbReference type="ARBA" id="ARBA00044309"/>
    </source>
</evidence>
<dbReference type="GO" id="GO:0004722">
    <property type="term" value="F:protein serine/threonine phosphatase activity"/>
    <property type="evidence" value="ECO:0007669"/>
    <property type="project" value="UniProtKB-EC"/>
</dbReference>
<dbReference type="InterPro" id="IPR035892">
    <property type="entry name" value="C2_domain_sf"/>
</dbReference>
<keyword evidence="8" id="KW-0378">Hydrolase</keyword>
<evidence type="ECO:0000259" key="25">
    <source>
        <dbReference type="PROSITE" id="PS51182"/>
    </source>
</evidence>
<dbReference type="Pfam" id="PF22785">
    <property type="entry name" value="Tc-R-P"/>
    <property type="match status" value="1"/>
</dbReference>
<feature type="domain" description="Phosphatase tensin-type" evidence="24">
    <location>
        <begin position="16"/>
        <end position="187"/>
    </location>
</feature>
<evidence type="ECO:0000256" key="11">
    <source>
        <dbReference type="ARBA" id="ARBA00023273"/>
    </source>
</evidence>
<feature type="region of interest" description="Disordered" evidence="22">
    <location>
        <begin position="292"/>
        <end position="322"/>
    </location>
</feature>
<comment type="catalytic activity">
    <reaction evidence="19">
        <text>O-phospho-L-seryl-[protein] + H2O = L-seryl-[protein] + phosphate</text>
        <dbReference type="Rhea" id="RHEA:20629"/>
        <dbReference type="Rhea" id="RHEA-COMP:9863"/>
        <dbReference type="Rhea" id="RHEA-COMP:11604"/>
        <dbReference type="ChEBI" id="CHEBI:15377"/>
        <dbReference type="ChEBI" id="CHEBI:29999"/>
        <dbReference type="ChEBI" id="CHEBI:43474"/>
        <dbReference type="ChEBI" id="CHEBI:83421"/>
        <dbReference type="EC" id="3.1.3.16"/>
    </reaction>
    <physiologicalReaction direction="left-to-right" evidence="19">
        <dbReference type="Rhea" id="RHEA:20630"/>
    </physiologicalReaction>
</comment>
<evidence type="ECO:0000256" key="7">
    <source>
        <dbReference type="ARBA" id="ARBA00022490"/>
    </source>
</evidence>
<evidence type="ECO:0000256" key="17">
    <source>
        <dbReference type="ARBA" id="ARBA00043762"/>
    </source>
</evidence>
<dbReference type="AlphaFoldDB" id="A0A1E1XIY1"/>
<dbReference type="PANTHER" id="PTHR12305:SF81">
    <property type="entry name" value="PHOSPHATIDYLINOSITOL 3,4,5-TRISPHOSPHATE 3-PHOSPHATASE AND DUAL-SPECIFICITY PROTEIN PHOSPHATASE PTEN"/>
    <property type="match status" value="1"/>
</dbReference>
<comment type="catalytic activity">
    <reaction evidence="13">
        <text>1,2-dioctanoyl-sn-glycero-3-phospho-(1D-myo-inositol-3,4,5-trisphosphate) + H2O = 1,2-dioctanoyl-sn-glycero-3-phospho-(1D-myo-inositol-4,5-bisphosphate) + phosphate</text>
        <dbReference type="Rhea" id="RHEA:43552"/>
        <dbReference type="ChEBI" id="CHEBI:15377"/>
        <dbReference type="ChEBI" id="CHEBI:43474"/>
        <dbReference type="ChEBI" id="CHEBI:83416"/>
        <dbReference type="ChEBI" id="CHEBI:83419"/>
    </reaction>
    <physiologicalReaction direction="left-to-right" evidence="13">
        <dbReference type="Rhea" id="RHEA:43553"/>
    </physiologicalReaction>
</comment>
<dbReference type="GO" id="GO:0043005">
    <property type="term" value="C:neuron projection"/>
    <property type="evidence" value="ECO:0007669"/>
    <property type="project" value="UniProtKB-SubCell"/>
</dbReference>
<dbReference type="GO" id="GO:0048870">
    <property type="term" value="P:cell motility"/>
    <property type="evidence" value="ECO:0007669"/>
    <property type="project" value="TreeGrafter"/>
</dbReference>
<comment type="catalytic activity">
    <reaction evidence="20">
        <text>O-phospho-L-threonyl-[protein] + H2O = L-threonyl-[protein] + phosphate</text>
        <dbReference type="Rhea" id="RHEA:47004"/>
        <dbReference type="Rhea" id="RHEA-COMP:11060"/>
        <dbReference type="Rhea" id="RHEA-COMP:11605"/>
        <dbReference type="ChEBI" id="CHEBI:15377"/>
        <dbReference type="ChEBI" id="CHEBI:30013"/>
        <dbReference type="ChEBI" id="CHEBI:43474"/>
        <dbReference type="ChEBI" id="CHEBI:61977"/>
        <dbReference type="EC" id="3.1.3.16"/>
    </reaction>
    <physiologicalReaction direction="left-to-right" evidence="20">
        <dbReference type="Rhea" id="RHEA:47005"/>
    </physiologicalReaction>
</comment>
<evidence type="ECO:0000256" key="12">
    <source>
        <dbReference type="ARBA" id="ARBA00034256"/>
    </source>
</evidence>
<dbReference type="GO" id="GO:0051896">
    <property type="term" value="P:regulation of phosphatidylinositol 3-kinase/protein kinase B signal transduction"/>
    <property type="evidence" value="ECO:0007669"/>
    <property type="project" value="TreeGrafter"/>
</dbReference>
<dbReference type="PROSITE" id="PS00383">
    <property type="entry name" value="TYR_PHOSPHATASE_1"/>
    <property type="match status" value="1"/>
</dbReference>
<organism evidence="26">
    <name type="scientific">Amblyomma sculptum</name>
    <name type="common">Tick</name>
    <dbReference type="NCBI Taxonomy" id="1581419"/>
    <lineage>
        <taxon>Eukaryota</taxon>
        <taxon>Metazoa</taxon>
        <taxon>Ecdysozoa</taxon>
        <taxon>Arthropoda</taxon>
        <taxon>Chelicerata</taxon>
        <taxon>Arachnida</taxon>
        <taxon>Acari</taxon>
        <taxon>Parasitiformes</taxon>
        <taxon>Ixodida</taxon>
        <taxon>Ixodoidea</taxon>
        <taxon>Ixodidae</taxon>
        <taxon>Amblyomminae</taxon>
        <taxon>Amblyomma</taxon>
    </lineage>
</organism>
<dbReference type="Pfam" id="PF10409">
    <property type="entry name" value="PTEN_C2"/>
    <property type="match status" value="1"/>
</dbReference>
<dbReference type="Gene3D" id="3.90.190.10">
    <property type="entry name" value="Protein tyrosine phosphatase superfamily"/>
    <property type="match status" value="1"/>
</dbReference>
<dbReference type="InterPro" id="IPR051281">
    <property type="entry name" value="Dual-spec_lipid-protein_phosph"/>
</dbReference>
<dbReference type="InterPro" id="IPR003595">
    <property type="entry name" value="Tyr_Pase_cat"/>
</dbReference>
<dbReference type="EC" id="3.1.3.16" evidence="6"/>
<evidence type="ECO:0000256" key="2">
    <source>
        <dbReference type="ARBA" id="ARBA00004496"/>
    </source>
</evidence>
<comment type="subcellular location">
    <subcellularLocation>
        <location evidence="1">Cell projection</location>
        <location evidence="1">Neuron projection</location>
    </subcellularLocation>
    <subcellularLocation>
        <location evidence="2">Cytoplasm</location>
    </subcellularLocation>
</comment>
<dbReference type="GO" id="GO:0004725">
    <property type="term" value="F:protein tyrosine phosphatase activity"/>
    <property type="evidence" value="ECO:0007669"/>
    <property type="project" value="UniProtKB-EC"/>
</dbReference>
<evidence type="ECO:0000256" key="21">
    <source>
        <dbReference type="ARBA" id="ARBA00051341"/>
    </source>
</evidence>
<evidence type="ECO:0000256" key="15">
    <source>
        <dbReference type="ARBA" id="ARBA00043734"/>
    </source>
</evidence>
<keyword evidence="7" id="KW-0963">Cytoplasm</keyword>
<keyword evidence="9" id="KW-0904">Protein phosphatase</keyword>